<dbReference type="InterPro" id="IPR026983">
    <property type="entry name" value="DHC"/>
</dbReference>
<reference evidence="8" key="1">
    <citation type="submission" date="2020-05" db="EMBL/GenBank/DDBJ databases">
        <title>Phylogenomic resolution of chytrid fungi.</title>
        <authorList>
            <person name="Stajich J.E."/>
            <person name="Amses K."/>
            <person name="Simmons R."/>
            <person name="Seto K."/>
            <person name="Myers J."/>
            <person name="Bonds A."/>
            <person name="Quandt C.A."/>
            <person name="Barry K."/>
            <person name="Liu P."/>
            <person name="Grigoriev I."/>
            <person name="Longcore J.E."/>
            <person name="James T.Y."/>
        </authorList>
    </citation>
    <scope>NUCLEOTIDE SEQUENCE</scope>
    <source>
        <strain evidence="8">PLAUS21</strain>
    </source>
</reference>
<accession>A0AAD5UIM3</accession>
<evidence type="ECO:0000256" key="2">
    <source>
        <dbReference type="SAM" id="MobiDB-lite"/>
    </source>
</evidence>
<dbReference type="PANTHER" id="PTHR45703:SF36">
    <property type="entry name" value="DYNEIN HEAVY CHAIN, CYTOPLASMIC"/>
    <property type="match status" value="1"/>
</dbReference>
<gene>
    <name evidence="8" type="ORF">HK103_002807</name>
</gene>
<dbReference type="GO" id="GO:0030286">
    <property type="term" value="C:dynein complex"/>
    <property type="evidence" value="ECO:0007669"/>
    <property type="project" value="InterPro"/>
</dbReference>
<feature type="compositionally biased region" description="Basic and acidic residues" evidence="2">
    <location>
        <begin position="225"/>
        <end position="236"/>
    </location>
</feature>
<dbReference type="Pfam" id="PF18199">
    <property type="entry name" value="Dynein_C"/>
    <property type="match status" value="1"/>
</dbReference>
<feature type="domain" description="Dynein heavy chain AAA 5 extension" evidence="6">
    <location>
        <begin position="2082"/>
        <end position="2191"/>
    </location>
</feature>
<evidence type="ECO:0000259" key="7">
    <source>
        <dbReference type="Pfam" id="PF18199"/>
    </source>
</evidence>
<dbReference type="InterPro" id="IPR041466">
    <property type="entry name" value="Dynein_AAA5_ext"/>
</dbReference>
<sequence>MEELQVLLNADQDTAEEYLSIEKSINEAYKSLTELNLIVGEEDIEKFNNRLKNCPPLPLQTIQENEDDSLDTFQKTRQKKRRTNLKTSKNYLSSQILRQARDSKPTDNRPQLKVMFDENAFKRVIPKATSDFNLVYNEDLAHLDFNLPEFTGTAQRWRTGASLPISITKVERANSFSQQFEDVKPKVNSHPVSAIPRIAEEPEPKPKKPKRKKSKKKKKVLNLDVESKAEPEKKETKPLIEPKKLPLEWFDNPKFLDTKSPEEWVEFIKKLSEKDAISLSRYHNISASAEEDWLWGRCRVLEYDVNTEMFLIEWLELGGQKWVRRFNLLFPGENLDAFSRRMEHASTARNEYEMMEKCEKEIKTTTLETLAPYPPAFRTGILKRVGPISNQKEINIIEQCFKELHEEYVHSMKKVDYNMKAQLSSTDQIVQKAEKFTDLALSKFDVEKEDVGRYIYSRVAAVSRGLSDYMFHANPNLQLVLNQILVSLRNIIQPENHFFSFTMDFPVKFLHFTQRAISHCELIQTKLVHEWPMTIAKLIETKLGDFFKLSESNYKSYLDSRCYSFMSLVNSIMEGQVHNLLIHGLLSYLAFFNIRSEVVGEQVNPASKSYYLSYFSQHRLIPPKFNQNPKFLTIHIGIANVKVNNSVYGGRTSKLLEDVRFEESNEVVLTPTLEEVKEALISTFKFPLDLTDSRIPTISSLLLVNLKEEAHKHLHTVESDTTSVYEKGKEIILKIIDDVSPRIDRLLYKYKAYEYLIQNNPLEKLSLNSPLEDFYRPVEIINEVRSEISDLSRDQVEVLPFIIDCSIIKNLFMDLSSKSFLMISDLLSQKIRSKCNELLSVYDALSEQIQLDPGLVALWWKDLKTAIANCRREYDNFQIQFEDVQKTWQVMYNYTMPVPDEVNQLYWKTYEWPSTMSKHLATAEGKLKNSKKLICARIEREIGYVDDTVENLQEQLVYFNEIDDIQQSFMANRKVKSLVELVESTVALVGSIRKQEEAMDLPPSSFTSFEEVITSYRLYDEMWQLVDDVHSNLNEWINEWFMNLNADIIVNKVQSWNATLYDCFEKFKMNTQATKVLNQLKIDIDDFWRNTSVITFLRNPALKPHHWEKISSVIGLSLNDFQTLRLVEILDLDLELVQTVIADITNQAVVGYKHDQLLDKMKTELTVNEFSVEPMHNEDTNILTNIDICQNMLEDQLIRCEKVFSSIDDTESKLKFEKWVTQIHKALEMLNLLNELQRFYVRHLPIFRSYSNLSIIDGNLVEYFTSASKTITIALDVFTKNRKFINLVYRTDLYESIAGAIKRVTFVRENISVTLQAKRNQFPRFYFVTDEHMLDTLTCTTIEQLSKTAYHYFPSIAKLIEGYKVVEVKAPEQPTRANARGALVKGGGLTVKKLIEKKKQNEVRVPTVEGFFGFSGEKITFIQAYEFKEVDLGLIELEKNMVDILKHHFLNAFQSTGDFNINEKIIRAYPCQILILAYKNVIDKQLAKQLDVWDKYRLREFRNGLLANLEYILELLRSPKQANDFKVKLESLASLYFFYYSNTEDLPGAEKFDLYNLKYTVEDPPDIYISVNDSKRFKYGFEYIDGGIKLNITPTLSQAFYKIIYSLSSHRLPLLCSPKGHGKLSAIGEFCFYLGFPSKFFSGNIIDKYIMKNLIMGIQATQHTIIISNFHLLADELHEQLSGVDLRNDYLKTSTLNLPFIFTVPNQGDWGRILHTYRNKYRLIGMMKKDMLTFLEALYTIKNFKQVKLLARKTVLIVQHTQVIFQREVLNSSNINHVVDLAVQAKVLAGGNEFLQLKHAILTFFKSAVSTSDLVAVKDVVNSVLRLQTEVEGFNESEILELCRNAFIDSKLSQLDYFCQKVSQMIFGLQAKRNIILLGGNYTGKTTILNMALKVNNKLLPKNTFIKLHRHFPDALHLRRLIYKSVNAREGLSQQILYNARLHVSKMMQLSSPISASEHRFSWIALDGDICNQWPEIVDTIVCYESSPHFKAIDLIYETTTLSNYAPNLMAKSSIVYIEPKQLKWDTLIANELLDVPKGVRKQEKFIQQLHETILVPTMKYLQIQSFWPSDYYTEKLAHIRVLKMLLCLIVEKGTKGYERLTTSEQSLWILFSFIFSVIWTVGNNIIFDRKVEFDRFFRGLLGKMRQDLSQLENVANLSNGYLKSAMSIPEEHLVFDYIVDDKLTQWVPWPNGNEAKLYGYTSNPISLYGSKDLIMVTYFTRLFIRSGTPIIISGQRGVGKSKNLVAALKNLLEDQEKSFEDGIGKIAISRSTTNESFQNQFAKNTFKKRYNARGSQDGRRKIIFVEDLQNASYVGVQNSPLETIRMICDSKAWFADTDVIETVNNLQLTAEWRLSKTRNDLTSRIARYFLGIVLDDNEKQKLEDIYLETLNKKFDSIDLAFASKCLDATVGIYQKLKTSLPPTPTAPHLQFLMRDVANIFRGMLCFPQKISNWTVAYELWTHCMALTFKNRLQASEVAIYSSIETEIVDKYFEVDLFVNKITMHNYFYTQPDVIISFGSGAPDLKVTDLNVLINSLRYRNSWIAELGSLDELHNDALVLSNQMAYSFINLNSDVLLLDSYEHFKAKATQLCSYLIMYKFVNYESRKIASTEEDEEARWVHHLKNIVKYQKSEQPILLLFDYMALNDSQILDVISLMKYGIPACYFDKIVQEKRVMFDGKQNSIEQFCEKAKRLTKICISLPSLEKCLEKKVFLANPNLLSLGTIFQIPISSAFSLEYYMRSKFKESGFIQNVDTSSVASFINWGFSNITSILTAKYANQTNEDLLSPDLLVLASQEFAKQYVHHFRAKAEVRDRLEQAIGMVDRSFASMESTQEEYVLKKEATERANEETQTLLQDIENDRNLIELNLAEVKKDTELNTRYVEEIEYLRNLCSTEMEKVTPPLQEAIAAVELLERADIYDLKGLSDPSKSILTVLECVVILLKFEVRPGEHMWDAIKRMISDKHFITNIKNSIEDSHHITPVIVHIVDRMAKGDIFNSKDISNNATLVLRNWVVAYTKYNSTNLILNQKRKLLEETEQKSKEKYNAIFEAKNRIVELENQIKQKRNLFGEMIKKHEETNLSLKELEHKLVAASNIKGSLESLKLKFLDQLDKIIDTQNTLISQCAVSASSLVMLGAYPYYMRAIVRKKWITQLEAFGLPALEEAFDPLNIYEPVHTRQSVISYDVPFDDSIYESMLMAKYSQKIPLVLDKLQISPNWFQVIEKDSKIDFLQLDIPNVVEKLESAAVNEKKVVLLLTRAPNHALLEKVIDTTLKLQQEGIRGVGAVQNKEFKLYIVTHSEFNDVLNVEMFKKFLNPITICYSSCYTENIVQDTICRIHNEDLRKKHILSISENIQLKLRLDVINSRAVDFTKSLVDSDIYGGNLYQTIVDTDSQLDMITQKIFHQRQTVETYTGNLQPYITIGKSLAPIYECICRMISIDPRYIYSLDDFLAICKEKTAILQTVINDQNSKAYCEEVVKYFYYSFVPGLKANDRCLFGFLLAATVAEIPIYQKEESLLFPKNYIRFLFSYIAPERSRDQKSQKTLETVIKNPAKYWLSDSKWKRILDLSNFTRFHSFAVEFSKYANRATTPQSEPSWQEIIEARDPLKFQFPVKWQFHLNRVEKYLVFRIVRPDCLSLILDEYSKSVLGAGIVEIGYPNDLLLQRYQLMSTFKPLIFYNDDLEDPVFLIQQLNSKISSCPMVVINSNNMSDNTDATILSALTTGSWLTLCLCNCSCESADSLFRKLAKISENQSRTLSSFRLFIVSNGSDHIPYQYLATSLKMFKEECQEFRYYLNDALRTLELRHISFEECDDTYKKLLFNLCVFYAAVKYRLCGVPLVIDNALQITIPDISWAIKKITAINTFVSKKVDVNVEADLLYLYRSIVEKNWGSQLQNESDSQWAYELFKYIMAIKWPEMDDSSAKLNLPPLKHIYDLFAKNLMIQVLEQVAKLPRGIYFEATSLGCGENIFILLESQKSQKVMEGYLKIYPNERGKVEKGSHRFHLLLPILKEFHSKLLVEQKHSWSRNTDAKVNKIIVHKDKTRLYPKSMELFARENFALYKIMLQYVLNSLGTLIAQIEGDDIIDPTGVKTAEEMLNDTIPSIWMSSGKCYPSSQPFSSWVTDFLARLSFTRAWFTVKYEGKKGVSTKMIYYDITKLFKPEDLIPAMLLDSSILMNEPVENIEIETVLVSERQKTPPDRGVYVSGLYLYGAAFDYHKNVIKGVKPSELAVKMPSIWIFPKIKMNSESAKKSINRPNVLRKSIFRLQCPIYSLKIHNTFHERIRFGNKYSSESKVVGYITLTSEVPPSHWTLRNLFLACEKPTVGKQI</sequence>
<dbReference type="Pfam" id="PF17852">
    <property type="entry name" value="Dynein_AAA_lid"/>
    <property type="match status" value="1"/>
</dbReference>
<proteinExistence type="predicted"/>
<dbReference type="InterPro" id="IPR027417">
    <property type="entry name" value="P-loop_NTPase"/>
</dbReference>
<dbReference type="InterPro" id="IPR042228">
    <property type="entry name" value="Dynein_linker_3"/>
</dbReference>
<dbReference type="InterPro" id="IPR042222">
    <property type="entry name" value="Dynein_2_N"/>
</dbReference>
<dbReference type="Pfam" id="PF12777">
    <property type="entry name" value="MT"/>
    <property type="match status" value="1"/>
</dbReference>
<dbReference type="Pfam" id="PF12774">
    <property type="entry name" value="AAA_6"/>
    <property type="match status" value="1"/>
</dbReference>
<feature type="domain" description="Dynein heavy chain coiled coil stalk" evidence="5">
    <location>
        <begin position="2843"/>
        <end position="3151"/>
    </location>
</feature>
<evidence type="ECO:0000259" key="5">
    <source>
        <dbReference type="Pfam" id="PF12777"/>
    </source>
</evidence>
<dbReference type="InterPro" id="IPR035699">
    <property type="entry name" value="AAA_6"/>
</dbReference>
<protein>
    <recommendedName>
        <fullName evidence="10">Dynein heavy chain, cytosolic</fullName>
    </recommendedName>
</protein>
<dbReference type="PANTHER" id="PTHR45703">
    <property type="entry name" value="DYNEIN HEAVY CHAIN"/>
    <property type="match status" value="1"/>
</dbReference>
<dbReference type="InterPro" id="IPR024743">
    <property type="entry name" value="Dynein_HC_stalk"/>
</dbReference>
<feature type="region of interest" description="Disordered" evidence="2">
    <location>
        <begin position="181"/>
        <end position="236"/>
    </location>
</feature>
<dbReference type="Gene3D" id="1.20.920.20">
    <property type="match status" value="1"/>
</dbReference>
<name>A0AAD5UIM3_9FUNG</name>
<dbReference type="InterPro" id="IPR013602">
    <property type="entry name" value="Dynein_heavy_linker"/>
</dbReference>
<evidence type="ECO:0008006" key="10">
    <source>
        <dbReference type="Google" id="ProtNLM"/>
    </source>
</evidence>
<comment type="caution">
    <text evidence="8">The sequence shown here is derived from an EMBL/GenBank/DDBJ whole genome shotgun (WGS) entry which is preliminary data.</text>
</comment>
<dbReference type="Gene3D" id="1.10.472.130">
    <property type="match status" value="1"/>
</dbReference>
<evidence type="ECO:0000256" key="1">
    <source>
        <dbReference type="SAM" id="Coils"/>
    </source>
</evidence>
<dbReference type="Pfam" id="PF08393">
    <property type="entry name" value="DHC_N2"/>
    <property type="match status" value="1"/>
</dbReference>
<feature type="compositionally biased region" description="Basic residues" evidence="2">
    <location>
        <begin position="207"/>
        <end position="220"/>
    </location>
</feature>
<dbReference type="InterPro" id="IPR041228">
    <property type="entry name" value="Dynein_C"/>
</dbReference>
<dbReference type="Gene3D" id="1.20.140.100">
    <property type="entry name" value="Dynein heavy chain, N-terminal domain 2"/>
    <property type="match status" value="1"/>
</dbReference>
<evidence type="ECO:0000259" key="4">
    <source>
        <dbReference type="Pfam" id="PF12774"/>
    </source>
</evidence>
<keyword evidence="9" id="KW-1185">Reference proteome</keyword>
<dbReference type="GO" id="GO:0051959">
    <property type="term" value="F:dynein light intermediate chain binding"/>
    <property type="evidence" value="ECO:0007669"/>
    <property type="project" value="InterPro"/>
</dbReference>
<feature type="coiled-coil region" evidence="1">
    <location>
        <begin position="2830"/>
        <end position="2875"/>
    </location>
</feature>
<dbReference type="InterPro" id="IPR043160">
    <property type="entry name" value="Dynein_C_barrel"/>
</dbReference>
<dbReference type="Gene3D" id="3.20.180.20">
    <property type="entry name" value="Dynein heavy chain, N-terminal domain 2"/>
    <property type="match status" value="1"/>
</dbReference>
<organism evidence="8 9">
    <name type="scientific">Boothiomyces macroporosus</name>
    <dbReference type="NCBI Taxonomy" id="261099"/>
    <lineage>
        <taxon>Eukaryota</taxon>
        <taxon>Fungi</taxon>
        <taxon>Fungi incertae sedis</taxon>
        <taxon>Chytridiomycota</taxon>
        <taxon>Chytridiomycota incertae sedis</taxon>
        <taxon>Chytridiomycetes</taxon>
        <taxon>Rhizophydiales</taxon>
        <taxon>Terramycetaceae</taxon>
        <taxon>Boothiomyces</taxon>
    </lineage>
</organism>
<feature type="domain" description="Dynein heavy chain linker" evidence="3">
    <location>
        <begin position="1010"/>
        <end position="1449"/>
    </location>
</feature>
<dbReference type="Gene3D" id="1.20.920.30">
    <property type="match status" value="1"/>
</dbReference>
<dbReference type="GO" id="GO:0045505">
    <property type="term" value="F:dynein intermediate chain binding"/>
    <property type="evidence" value="ECO:0007669"/>
    <property type="project" value="InterPro"/>
</dbReference>
<dbReference type="Gene3D" id="3.40.50.300">
    <property type="entry name" value="P-loop containing nucleotide triphosphate hydrolases"/>
    <property type="match status" value="4"/>
</dbReference>
<evidence type="ECO:0000313" key="9">
    <source>
        <dbReference type="Proteomes" id="UP001210925"/>
    </source>
</evidence>
<dbReference type="GO" id="GO:0007018">
    <property type="term" value="P:microtubule-based movement"/>
    <property type="evidence" value="ECO:0007669"/>
    <property type="project" value="InterPro"/>
</dbReference>
<keyword evidence="1" id="KW-0175">Coiled coil</keyword>
<dbReference type="Pfam" id="PF12775">
    <property type="entry name" value="AAA_7"/>
    <property type="match status" value="1"/>
</dbReference>
<dbReference type="Gene3D" id="1.20.1270.280">
    <property type="match status" value="1"/>
</dbReference>
<dbReference type="Proteomes" id="UP001210925">
    <property type="component" value="Unassembled WGS sequence"/>
</dbReference>
<feature type="coiled-coil region" evidence="1">
    <location>
        <begin position="3027"/>
        <end position="3075"/>
    </location>
</feature>
<evidence type="ECO:0000259" key="6">
    <source>
        <dbReference type="Pfam" id="PF17852"/>
    </source>
</evidence>
<evidence type="ECO:0000313" key="8">
    <source>
        <dbReference type="EMBL" id="KAJ3259160.1"/>
    </source>
</evidence>
<dbReference type="Gene3D" id="3.10.490.20">
    <property type="match status" value="1"/>
</dbReference>
<feature type="domain" description="Dynein heavy chain hydrolytic ATP-binding dynein motor region" evidence="4">
    <location>
        <begin position="1579"/>
        <end position="1886"/>
    </location>
</feature>
<dbReference type="EMBL" id="JADGKB010000020">
    <property type="protein sequence ID" value="KAJ3259160.1"/>
    <property type="molecule type" value="Genomic_DNA"/>
</dbReference>
<feature type="domain" description="Dynein heavy chain C-terminal" evidence="7">
    <location>
        <begin position="3977"/>
        <end position="4319"/>
    </location>
</feature>
<dbReference type="GO" id="GO:0005524">
    <property type="term" value="F:ATP binding"/>
    <property type="evidence" value="ECO:0007669"/>
    <property type="project" value="InterPro"/>
</dbReference>
<evidence type="ECO:0000259" key="3">
    <source>
        <dbReference type="Pfam" id="PF08393"/>
    </source>
</evidence>